<dbReference type="SMART" id="SM01358">
    <property type="entry name" value="HBM"/>
    <property type="match status" value="1"/>
</dbReference>
<accession>A0A1V1P1C1</accession>
<dbReference type="CDD" id="cd06225">
    <property type="entry name" value="HAMP"/>
    <property type="match status" value="1"/>
</dbReference>
<dbReference type="InterPro" id="IPR003660">
    <property type="entry name" value="HAMP_dom"/>
</dbReference>
<feature type="domain" description="HBM" evidence="8">
    <location>
        <begin position="21"/>
        <end position="261"/>
    </location>
</feature>
<dbReference type="PROSITE" id="PS51753">
    <property type="entry name" value="HBM"/>
    <property type="match status" value="1"/>
</dbReference>
<dbReference type="PROSITE" id="PS50885">
    <property type="entry name" value="HAMP"/>
    <property type="match status" value="1"/>
</dbReference>
<evidence type="ECO:0000256" key="4">
    <source>
        <dbReference type="SAM" id="MobiDB-lite"/>
    </source>
</evidence>
<organism evidence="9 10">
    <name type="scientific">Candidatus Magnetoglobus multicellularis str. Araruama</name>
    <dbReference type="NCBI Taxonomy" id="890399"/>
    <lineage>
        <taxon>Bacteria</taxon>
        <taxon>Pseudomonadati</taxon>
        <taxon>Thermodesulfobacteriota</taxon>
        <taxon>Desulfobacteria</taxon>
        <taxon>Desulfobacterales</taxon>
        <taxon>Desulfobacteraceae</taxon>
        <taxon>Candidatus Magnetoglobus</taxon>
    </lineage>
</organism>
<evidence type="ECO:0000256" key="2">
    <source>
        <dbReference type="ARBA" id="ARBA00029447"/>
    </source>
</evidence>
<dbReference type="SMART" id="SM00304">
    <property type="entry name" value="HAMP"/>
    <property type="match status" value="2"/>
</dbReference>
<dbReference type="Proteomes" id="UP000189670">
    <property type="component" value="Unassembled WGS sequence"/>
</dbReference>
<comment type="similarity">
    <text evidence="2">Belongs to the methyl-accepting chemotaxis (MCP) protein family.</text>
</comment>
<keyword evidence="1" id="KW-0145">Chemotaxis</keyword>
<evidence type="ECO:0000313" key="9">
    <source>
        <dbReference type="EMBL" id="ETR68603.1"/>
    </source>
</evidence>
<protein>
    <submittedName>
        <fullName evidence="9">Methyl-accepting chemotaxis protein</fullName>
    </submittedName>
</protein>
<feature type="compositionally biased region" description="Low complexity" evidence="4">
    <location>
        <begin position="374"/>
        <end position="392"/>
    </location>
</feature>
<dbReference type="PROSITE" id="PS50111">
    <property type="entry name" value="CHEMOTAXIS_TRANSDUC_2"/>
    <property type="match status" value="1"/>
</dbReference>
<name>A0A1V1P1C1_9BACT</name>
<dbReference type="GO" id="GO:0005886">
    <property type="term" value="C:plasma membrane"/>
    <property type="evidence" value="ECO:0007669"/>
    <property type="project" value="TreeGrafter"/>
</dbReference>
<evidence type="ECO:0000256" key="3">
    <source>
        <dbReference type="PROSITE-ProRule" id="PRU00284"/>
    </source>
</evidence>
<evidence type="ECO:0000259" key="6">
    <source>
        <dbReference type="PROSITE" id="PS50111"/>
    </source>
</evidence>
<dbReference type="InterPro" id="IPR032255">
    <property type="entry name" value="HBM"/>
</dbReference>
<dbReference type="InterPro" id="IPR004089">
    <property type="entry name" value="MCPsignal_dom"/>
</dbReference>
<dbReference type="GO" id="GO:0004888">
    <property type="term" value="F:transmembrane signaling receptor activity"/>
    <property type="evidence" value="ECO:0007669"/>
    <property type="project" value="TreeGrafter"/>
</dbReference>
<evidence type="ECO:0000256" key="1">
    <source>
        <dbReference type="ARBA" id="ARBA00022500"/>
    </source>
</evidence>
<dbReference type="InterPro" id="IPR051310">
    <property type="entry name" value="MCP_chemotaxis"/>
</dbReference>
<dbReference type="Pfam" id="PF00672">
    <property type="entry name" value="HAMP"/>
    <property type="match status" value="1"/>
</dbReference>
<feature type="domain" description="HAMP" evidence="7">
    <location>
        <begin position="295"/>
        <end position="347"/>
    </location>
</feature>
<dbReference type="PANTHER" id="PTHR43531">
    <property type="entry name" value="PROTEIN ICFG"/>
    <property type="match status" value="1"/>
</dbReference>
<evidence type="ECO:0000259" key="7">
    <source>
        <dbReference type="PROSITE" id="PS50885"/>
    </source>
</evidence>
<dbReference type="GO" id="GO:0006935">
    <property type="term" value="P:chemotaxis"/>
    <property type="evidence" value="ECO:0007669"/>
    <property type="project" value="UniProtKB-KW"/>
</dbReference>
<dbReference type="SUPFAM" id="SSF58104">
    <property type="entry name" value="Methyl-accepting chemotaxis protein (MCP) signaling domain"/>
    <property type="match status" value="1"/>
</dbReference>
<dbReference type="EMBL" id="ATBP01000894">
    <property type="protein sequence ID" value="ETR68603.1"/>
    <property type="molecule type" value="Genomic_DNA"/>
</dbReference>
<sequence>MQIIAFLGLNKASNGFSQYREMARDSNLTGLLQADMLMVRMNVKDFIITGNTHEIDQYNDYFHNMETLLDEAQREINAPDRAAKIDAVTSQVKEYDQAFKKVIEFMNQRNHFVHDVLDVKGPLMEKTLTEIMVSANGDNDSTAAYQAGITLKHLLLARLYIRKFLDTNDQKSIDRVNKEFKIMHEYLDTLDKNLENPNRRKLLSIVEESQKIYESTFGDLVDVIFERNKVIKNELDKIGPEIAKHTEDVKLSIKAVQDKLGPLLVASNQRSIVVIIIVSILAVFIGSVIATWIRKTIQTGLAKALEVSNDLSNGDLSKNIEISSNDEIGALLKRMQSMVNVLSEILTNVKNAANNVAARSQQLTSSAQELSQGATEQAAAAEQASSTMEEMASNIRQNADSALQTEKIAIQSSEDAKLGGESVNQAVKAMKDIAQKISIVEEIARQTDLLEEVFGVGPSQPFKIQQFSFQKRLFFPSITSFSASKRELYNATSSQIWYPSFVSSDPTKSAIAISRRVQ</sequence>
<keyword evidence="3" id="KW-0807">Transducer</keyword>
<feature type="domain" description="Methyl-accepting transducer" evidence="6">
    <location>
        <begin position="352"/>
        <end position="456"/>
    </location>
</feature>
<dbReference type="GO" id="GO:0007165">
    <property type="term" value="P:signal transduction"/>
    <property type="evidence" value="ECO:0007669"/>
    <property type="project" value="UniProtKB-KW"/>
</dbReference>
<comment type="caution">
    <text evidence="9">The sequence shown here is derived from an EMBL/GenBank/DDBJ whole genome shotgun (WGS) entry which is preliminary data.</text>
</comment>
<dbReference type="Gene3D" id="1.10.287.950">
    <property type="entry name" value="Methyl-accepting chemotaxis protein"/>
    <property type="match status" value="1"/>
</dbReference>
<dbReference type="AlphaFoldDB" id="A0A1V1P1C1"/>
<reference evidence="10" key="1">
    <citation type="submission" date="2012-11" db="EMBL/GenBank/DDBJ databases">
        <authorList>
            <person name="Lucero-Rivera Y.E."/>
            <person name="Tovar-Ramirez D."/>
        </authorList>
    </citation>
    <scope>NUCLEOTIDE SEQUENCE [LARGE SCALE GENOMIC DNA]</scope>
    <source>
        <strain evidence="10">Araruama</strain>
    </source>
</reference>
<dbReference type="PANTHER" id="PTHR43531:SF11">
    <property type="entry name" value="METHYL-ACCEPTING CHEMOTAXIS PROTEIN 3"/>
    <property type="match status" value="1"/>
</dbReference>
<proteinExistence type="inferred from homology"/>
<gene>
    <name evidence="9" type="ORF">OMM_04469</name>
</gene>
<evidence type="ECO:0000313" key="10">
    <source>
        <dbReference type="Proteomes" id="UP000189670"/>
    </source>
</evidence>
<keyword evidence="5" id="KW-1133">Transmembrane helix</keyword>
<feature type="transmembrane region" description="Helical" evidence="5">
    <location>
        <begin position="272"/>
        <end position="293"/>
    </location>
</feature>
<evidence type="ECO:0000259" key="8">
    <source>
        <dbReference type="PROSITE" id="PS51753"/>
    </source>
</evidence>
<feature type="region of interest" description="Disordered" evidence="4">
    <location>
        <begin position="367"/>
        <end position="393"/>
    </location>
</feature>
<keyword evidence="5" id="KW-0812">Transmembrane</keyword>
<keyword evidence="5" id="KW-0472">Membrane</keyword>
<evidence type="ECO:0000256" key="5">
    <source>
        <dbReference type="SAM" id="Phobius"/>
    </source>
</evidence>